<evidence type="ECO:0000256" key="10">
    <source>
        <dbReference type="ARBA" id="ARBA00023136"/>
    </source>
</evidence>
<dbReference type="KEGG" id="rru:Rru_A0715"/>
<dbReference type="EnsemblBacteria" id="ABC21519">
    <property type="protein sequence ID" value="ABC21519"/>
    <property type="gene ID" value="Rru_A0715"/>
</dbReference>
<dbReference type="RefSeq" id="WP_011388473.1">
    <property type="nucleotide sequence ID" value="NC_007643.1"/>
</dbReference>
<dbReference type="Proteomes" id="UP000001929">
    <property type="component" value="Chromosome"/>
</dbReference>
<reference evidence="12 13" key="1">
    <citation type="journal article" date="2011" name="Stand. Genomic Sci.">
        <title>Complete genome sequence of Rhodospirillum rubrum type strain (S1).</title>
        <authorList>
            <person name="Munk A.C."/>
            <person name="Copeland A."/>
            <person name="Lucas S."/>
            <person name="Lapidus A."/>
            <person name="Del Rio T.G."/>
            <person name="Barry K."/>
            <person name="Detter J.C."/>
            <person name="Hammon N."/>
            <person name="Israni S."/>
            <person name="Pitluck S."/>
            <person name="Brettin T."/>
            <person name="Bruce D."/>
            <person name="Han C."/>
            <person name="Tapia R."/>
            <person name="Gilna P."/>
            <person name="Schmutz J."/>
            <person name="Larimer F."/>
            <person name="Land M."/>
            <person name="Kyrpides N.C."/>
            <person name="Mavromatis K."/>
            <person name="Richardson P."/>
            <person name="Rohde M."/>
            <person name="Goker M."/>
            <person name="Klenk H.P."/>
            <person name="Zhang Y."/>
            <person name="Roberts G.P."/>
            <person name="Reslewic S."/>
            <person name="Schwartz D.C."/>
        </authorList>
    </citation>
    <scope>NUCLEOTIDE SEQUENCE [LARGE SCALE GENOMIC DNA]</scope>
    <source>
        <strain evidence="13">ATCC 11170 / ATH 1.1.1 / DSM 467 / LMG 4362 / NCIMB 8255 / S1</strain>
    </source>
</reference>
<dbReference type="PATRIC" id="fig|269796.9.peg.767"/>
<keyword evidence="4" id="KW-1003">Cell membrane</keyword>
<evidence type="ECO:0000256" key="4">
    <source>
        <dbReference type="ARBA" id="ARBA00022475"/>
    </source>
</evidence>
<keyword evidence="5" id="KW-0997">Cell inner membrane</keyword>
<evidence type="ECO:0000256" key="8">
    <source>
        <dbReference type="ARBA" id="ARBA00022989"/>
    </source>
</evidence>
<dbReference type="GO" id="GO:0015095">
    <property type="term" value="F:magnesium ion transmembrane transporter activity"/>
    <property type="evidence" value="ECO:0007669"/>
    <property type="project" value="TreeGrafter"/>
</dbReference>
<comment type="subcellular location">
    <subcellularLocation>
        <location evidence="1">Cell membrane</location>
        <topology evidence="1">Multi-pass membrane protein</topology>
    </subcellularLocation>
</comment>
<feature type="transmembrane region" description="Helical" evidence="11">
    <location>
        <begin position="320"/>
        <end position="340"/>
    </location>
</feature>
<evidence type="ECO:0000256" key="6">
    <source>
        <dbReference type="ARBA" id="ARBA00022692"/>
    </source>
</evidence>
<dbReference type="SUPFAM" id="SSF143865">
    <property type="entry name" value="CorA soluble domain-like"/>
    <property type="match status" value="1"/>
</dbReference>
<evidence type="ECO:0000256" key="3">
    <source>
        <dbReference type="ARBA" id="ARBA00022448"/>
    </source>
</evidence>
<dbReference type="Gene3D" id="1.20.58.340">
    <property type="entry name" value="Magnesium transport protein CorA, transmembrane region"/>
    <property type="match status" value="2"/>
</dbReference>
<dbReference type="InterPro" id="IPR045863">
    <property type="entry name" value="CorA_TM1_TM2"/>
</dbReference>
<accession>Q2RWH6</accession>
<evidence type="ECO:0000256" key="2">
    <source>
        <dbReference type="ARBA" id="ARBA00009765"/>
    </source>
</evidence>
<dbReference type="SUPFAM" id="SSF144083">
    <property type="entry name" value="Magnesium transport protein CorA, transmembrane region"/>
    <property type="match status" value="1"/>
</dbReference>
<dbReference type="CDD" id="cd12833">
    <property type="entry name" value="ZntB-like_1"/>
    <property type="match status" value="1"/>
</dbReference>
<dbReference type="GO" id="GO:0005886">
    <property type="term" value="C:plasma membrane"/>
    <property type="evidence" value="ECO:0007669"/>
    <property type="project" value="UniProtKB-SubCell"/>
</dbReference>
<evidence type="ECO:0000256" key="11">
    <source>
        <dbReference type="SAM" id="Phobius"/>
    </source>
</evidence>
<name>Q2RWH6_RHORT</name>
<dbReference type="AlphaFoldDB" id="Q2RWH6"/>
<evidence type="ECO:0000313" key="12">
    <source>
        <dbReference type="EMBL" id="ABC21519.1"/>
    </source>
</evidence>
<keyword evidence="6 11" id="KW-0812">Transmembrane</keyword>
<dbReference type="GO" id="GO:0000287">
    <property type="term" value="F:magnesium ion binding"/>
    <property type="evidence" value="ECO:0007669"/>
    <property type="project" value="TreeGrafter"/>
</dbReference>
<dbReference type="HOGENOM" id="CLU_007127_2_0_5"/>
<dbReference type="Pfam" id="PF01544">
    <property type="entry name" value="CorA"/>
    <property type="match status" value="1"/>
</dbReference>
<keyword evidence="8 11" id="KW-1133">Transmembrane helix</keyword>
<evidence type="ECO:0000256" key="7">
    <source>
        <dbReference type="ARBA" id="ARBA00022833"/>
    </source>
</evidence>
<dbReference type="EMBL" id="CP000230">
    <property type="protein sequence ID" value="ABC21519.1"/>
    <property type="molecule type" value="Genomic_DNA"/>
</dbReference>
<gene>
    <name evidence="12" type="ordered locus">Rru_A0715</name>
</gene>
<keyword evidence="7" id="KW-0862">Zinc</keyword>
<protein>
    <submittedName>
        <fullName evidence="12">Mg2+ transporter protein, CorA-like</fullName>
    </submittedName>
</protein>
<feature type="transmembrane region" description="Helical" evidence="11">
    <location>
        <begin position="286"/>
        <end position="308"/>
    </location>
</feature>
<dbReference type="PANTHER" id="PTHR46494:SF3">
    <property type="entry name" value="ZINC TRANSPORT PROTEIN ZNTB"/>
    <property type="match status" value="1"/>
</dbReference>
<proteinExistence type="inferred from homology"/>
<keyword evidence="3" id="KW-0813">Transport</keyword>
<dbReference type="PANTHER" id="PTHR46494">
    <property type="entry name" value="CORA FAMILY METAL ION TRANSPORTER (EUROFUNG)"/>
    <property type="match status" value="1"/>
</dbReference>
<dbReference type="InterPro" id="IPR002523">
    <property type="entry name" value="MgTranspt_CorA/ZnTranspt_ZntB"/>
</dbReference>
<evidence type="ECO:0000256" key="1">
    <source>
        <dbReference type="ARBA" id="ARBA00004651"/>
    </source>
</evidence>
<keyword evidence="13" id="KW-1185">Reference proteome</keyword>
<keyword evidence="9" id="KW-0406">Ion transport</keyword>
<evidence type="ECO:0000313" key="13">
    <source>
        <dbReference type="Proteomes" id="UP000001929"/>
    </source>
</evidence>
<keyword evidence="10 11" id="KW-0472">Membrane</keyword>
<dbReference type="STRING" id="269796.Rru_A0715"/>
<dbReference type="eggNOG" id="COG0598">
    <property type="taxonomic scope" value="Bacteria"/>
</dbReference>
<dbReference type="InterPro" id="IPR045861">
    <property type="entry name" value="CorA_cytoplasmic_dom"/>
</dbReference>
<evidence type="ECO:0000256" key="9">
    <source>
        <dbReference type="ARBA" id="ARBA00023065"/>
    </source>
</evidence>
<dbReference type="GO" id="GO:0050897">
    <property type="term" value="F:cobalt ion binding"/>
    <property type="evidence" value="ECO:0007669"/>
    <property type="project" value="TreeGrafter"/>
</dbReference>
<dbReference type="PhylomeDB" id="Q2RWH6"/>
<dbReference type="GO" id="GO:0015087">
    <property type="term" value="F:cobalt ion transmembrane transporter activity"/>
    <property type="evidence" value="ECO:0007669"/>
    <property type="project" value="TreeGrafter"/>
</dbReference>
<comment type="similarity">
    <text evidence="2">Belongs to the CorA metal ion transporter (MIT) (TC 1.A.35) family.</text>
</comment>
<organism evidence="12 13">
    <name type="scientific">Rhodospirillum rubrum (strain ATCC 11170 / ATH 1.1.1 / DSM 467 / LMG 4362 / NCIMB 8255 / S1)</name>
    <dbReference type="NCBI Taxonomy" id="269796"/>
    <lineage>
        <taxon>Bacteria</taxon>
        <taxon>Pseudomonadati</taxon>
        <taxon>Pseudomonadota</taxon>
        <taxon>Alphaproteobacteria</taxon>
        <taxon>Rhodospirillales</taxon>
        <taxon>Rhodospirillaceae</taxon>
        <taxon>Rhodospirillum</taxon>
    </lineage>
</organism>
<evidence type="ECO:0000256" key="5">
    <source>
        <dbReference type="ARBA" id="ARBA00022519"/>
    </source>
</evidence>
<sequence length="346" mass="38341">MVYRKDDDKDATAPPAGAEAPDLLWIVALDGKGGCREVALDDVPALIGGPERLWIHLHRGWPKANRWLKEVLAIPRPARRDLLAESTRPDSAFLGEGVLLNMRGINVNPGADPEDMVSLRLWITTSLIITSRARFILAAKDVRAQLAQGQGPVDCGGVAAALALGLAERMQPFLLELEDAIYALDERDEELRENNPLVEEEIEEGLHQSRIDIVSLRRYLAPQQAALTRLMGHPHPALSAQDREILGAALATFTRYVEDLDSLREQAALLRDRIQQRAQQRINRSIYKMTLLAGIFLPLTFFTGLLGVNLGGMPGAQSPFGFWILVGLLVALAIGEFLYIRHSRRF</sequence>
<dbReference type="Gene3D" id="3.30.460.20">
    <property type="entry name" value="CorA soluble domain-like"/>
    <property type="match status" value="1"/>
</dbReference>